<dbReference type="PROSITE" id="PS50076">
    <property type="entry name" value="DNAJ_2"/>
    <property type="match status" value="1"/>
</dbReference>
<accession>A0A9W6BTW6</accession>
<feature type="compositionally biased region" description="Low complexity" evidence="1">
    <location>
        <begin position="94"/>
        <end position="108"/>
    </location>
</feature>
<dbReference type="InterPro" id="IPR052758">
    <property type="entry name" value="SRC_co-chaperone"/>
</dbReference>
<organism evidence="3 4">
    <name type="scientific">Pleodorina starrii</name>
    <dbReference type="NCBI Taxonomy" id="330485"/>
    <lineage>
        <taxon>Eukaryota</taxon>
        <taxon>Viridiplantae</taxon>
        <taxon>Chlorophyta</taxon>
        <taxon>core chlorophytes</taxon>
        <taxon>Chlorophyceae</taxon>
        <taxon>CS clade</taxon>
        <taxon>Chlamydomonadales</taxon>
        <taxon>Volvocaceae</taxon>
        <taxon>Pleodorina</taxon>
    </lineage>
</organism>
<dbReference type="OrthoDB" id="10250354at2759"/>
<sequence length="658" mass="71287">MLRVIIKCLRSASSLQSVTPLICVARAALGTRRSYRSVGGDATSYSASLTALMDRGLPVSVLDFEISASEAVRRFEDYQRKACMYLHAHSLIKPPQQQAQQPQQPGAPHSDGGPATAEPLAAGSAGRSPSGAVSGSGSSLMAAYLPYWCFEATFNSEAFAKLGFKDERTGEMVWKDMADPLPLSRAALAPAADPSMQVYAGYKYVRDVGGGAAGPGLPDRARPLSRSEAAAGLVGGVALQAADMRQGLAWTLALRALTHEQLRSAEGAVRGATKATDLRDLRVAMQVLSRRARLVFLPAYIAVYQYGTRYKQGTSGVIVPQVFTAVIGGTRDGRVVAPQHLSPAKASLGSGGLVGGLGLLAGDWGASWAPSLQLMGLESLLPQLGAVEALTLAALAASGAGMWAHQRPQALRAHHAAKQARADFEFYKKYDIHETYGSGAAAAADARRADEAAGGGGGAGGNEEYVLWLWADADWRRWEHDEPWNWDEEERRKGAEELWRKQASRRLERQRYVERMAAEAARRAEEEEAEARREQRYGGRGARTAYSSHRPQDHGMGGQEHEHHEGGGGAGQGRRRRRSDFLGYYRVLGLQEAEAVSAEDIKQAFKVQALLLHPDKHVGADEQAQRAALVKFQKLQIAYDTLKDAEKRRLYDRGQLVH</sequence>
<feature type="region of interest" description="Disordered" evidence="1">
    <location>
        <begin position="94"/>
        <end position="132"/>
    </location>
</feature>
<dbReference type="Pfam" id="PF00226">
    <property type="entry name" value="DnaJ"/>
    <property type="match status" value="1"/>
</dbReference>
<dbReference type="SUPFAM" id="SSF46565">
    <property type="entry name" value="Chaperone J-domain"/>
    <property type="match status" value="1"/>
</dbReference>
<proteinExistence type="predicted"/>
<evidence type="ECO:0000259" key="2">
    <source>
        <dbReference type="PROSITE" id="PS50076"/>
    </source>
</evidence>
<evidence type="ECO:0000313" key="3">
    <source>
        <dbReference type="EMBL" id="GLC57426.1"/>
    </source>
</evidence>
<feature type="domain" description="J" evidence="2">
    <location>
        <begin position="583"/>
        <end position="655"/>
    </location>
</feature>
<dbReference type="Proteomes" id="UP001165080">
    <property type="component" value="Unassembled WGS sequence"/>
</dbReference>
<dbReference type="InterPro" id="IPR036869">
    <property type="entry name" value="J_dom_sf"/>
</dbReference>
<dbReference type="PANTHER" id="PTHR44200:SF1">
    <property type="entry name" value="DNAJ HOMOLOG SUBFAMILY C MEMBER 7"/>
    <property type="match status" value="1"/>
</dbReference>
<keyword evidence="4" id="KW-1185">Reference proteome</keyword>
<reference evidence="3 4" key="1">
    <citation type="journal article" date="2023" name="Commun. Biol.">
        <title>Reorganization of the ancestral sex-determining regions during the evolution of trioecy in Pleodorina starrii.</title>
        <authorList>
            <person name="Takahashi K."/>
            <person name="Suzuki S."/>
            <person name="Kawai-Toyooka H."/>
            <person name="Yamamoto K."/>
            <person name="Hamaji T."/>
            <person name="Ootsuki R."/>
            <person name="Yamaguchi H."/>
            <person name="Kawachi M."/>
            <person name="Higashiyama T."/>
            <person name="Nozaki H."/>
        </authorList>
    </citation>
    <scope>NUCLEOTIDE SEQUENCE [LARGE SCALE GENOMIC DNA]</scope>
    <source>
        <strain evidence="3 4">NIES-4479</strain>
    </source>
</reference>
<dbReference type="AlphaFoldDB" id="A0A9W6BTW6"/>
<protein>
    <recommendedName>
        <fullName evidence="2">J domain-containing protein</fullName>
    </recommendedName>
</protein>
<evidence type="ECO:0000313" key="4">
    <source>
        <dbReference type="Proteomes" id="UP001165080"/>
    </source>
</evidence>
<dbReference type="InterPro" id="IPR018253">
    <property type="entry name" value="DnaJ_domain_CS"/>
</dbReference>
<feature type="region of interest" description="Disordered" evidence="1">
    <location>
        <begin position="521"/>
        <end position="575"/>
    </location>
</feature>
<dbReference type="CDD" id="cd06257">
    <property type="entry name" value="DnaJ"/>
    <property type="match status" value="1"/>
</dbReference>
<evidence type="ECO:0000256" key="1">
    <source>
        <dbReference type="SAM" id="MobiDB-lite"/>
    </source>
</evidence>
<dbReference type="InterPro" id="IPR001623">
    <property type="entry name" value="DnaJ_domain"/>
</dbReference>
<feature type="compositionally biased region" description="Basic and acidic residues" evidence="1">
    <location>
        <begin position="521"/>
        <end position="537"/>
    </location>
</feature>
<gene>
    <name evidence="3" type="primary">PLEST010869</name>
    <name evidence="3" type="ORF">PLESTB_001223100</name>
</gene>
<dbReference type="Gene3D" id="1.10.287.110">
    <property type="entry name" value="DnaJ domain"/>
    <property type="match status" value="1"/>
</dbReference>
<comment type="caution">
    <text evidence="3">The sequence shown here is derived from an EMBL/GenBank/DDBJ whole genome shotgun (WGS) entry which is preliminary data.</text>
</comment>
<name>A0A9W6BTW6_9CHLO</name>
<dbReference type="PROSITE" id="PS00636">
    <property type="entry name" value="DNAJ_1"/>
    <property type="match status" value="1"/>
</dbReference>
<dbReference type="EMBL" id="BRXU01000018">
    <property type="protein sequence ID" value="GLC57426.1"/>
    <property type="molecule type" value="Genomic_DNA"/>
</dbReference>
<feature type="compositionally biased region" description="Low complexity" evidence="1">
    <location>
        <begin position="121"/>
        <end position="132"/>
    </location>
</feature>
<dbReference type="PANTHER" id="PTHR44200">
    <property type="entry name" value="DNAJ HOMOLOG SUBFAMILY C MEMBER 7"/>
    <property type="match status" value="1"/>
</dbReference>
<dbReference type="PRINTS" id="PR00625">
    <property type="entry name" value="JDOMAIN"/>
</dbReference>
<dbReference type="SMART" id="SM00271">
    <property type="entry name" value="DnaJ"/>
    <property type="match status" value="1"/>
</dbReference>